<feature type="transmembrane region" description="Helical" evidence="1">
    <location>
        <begin position="21"/>
        <end position="41"/>
    </location>
</feature>
<feature type="transmembrane region" description="Helical" evidence="1">
    <location>
        <begin position="88"/>
        <end position="109"/>
    </location>
</feature>
<evidence type="ECO:0000313" key="3">
    <source>
        <dbReference type="RefSeq" id="XP_028031917.1"/>
    </source>
</evidence>
<feature type="transmembrane region" description="Helical" evidence="1">
    <location>
        <begin position="121"/>
        <end position="144"/>
    </location>
</feature>
<evidence type="ECO:0000256" key="1">
    <source>
        <dbReference type="SAM" id="Phobius"/>
    </source>
</evidence>
<sequence length="162" mass="18389">MWLDRIAPNKFLCRFELRTGSLFYGILLTSAMVICTITMIVDTVNLLKNTECSKTVTSYRITAGVYCLFMLCVHLWLIWGVKKEKASVFLGWTVLTAMWLAQVCCLLLVQICLNVNDGAALAWLIVAAVVLVIPFYGILVVHGYRLEVIRDKKTQRHETETI</sequence>
<gene>
    <name evidence="3" type="primary">LOC114244345</name>
</gene>
<organism evidence="2 3">
    <name type="scientific">Bombyx mandarina</name>
    <name type="common">Wild silk moth</name>
    <name type="synonym">Wild silkworm</name>
    <dbReference type="NCBI Taxonomy" id="7092"/>
    <lineage>
        <taxon>Eukaryota</taxon>
        <taxon>Metazoa</taxon>
        <taxon>Ecdysozoa</taxon>
        <taxon>Arthropoda</taxon>
        <taxon>Hexapoda</taxon>
        <taxon>Insecta</taxon>
        <taxon>Pterygota</taxon>
        <taxon>Neoptera</taxon>
        <taxon>Endopterygota</taxon>
        <taxon>Lepidoptera</taxon>
        <taxon>Glossata</taxon>
        <taxon>Ditrysia</taxon>
        <taxon>Bombycoidea</taxon>
        <taxon>Bombycidae</taxon>
        <taxon>Bombycinae</taxon>
        <taxon>Bombyx</taxon>
    </lineage>
</organism>
<keyword evidence="2" id="KW-1185">Reference proteome</keyword>
<dbReference type="OrthoDB" id="7470197at2759"/>
<name>A0A6J2JSJ8_BOMMA</name>
<dbReference type="KEGG" id="bman:114244345"/>
<reference evidence="3" key="1">
    <citation type="submission" date="2025-08" db="UniProtKB">
        <authorList>
            <consortium name="RefSeq"/>
        </authorList>
    </citation>
    <scope>IDENTIFICATION</scope>
    <source>
        <tissue evidence="3">Silk gland</tissue>
    </source>
</reference>
<dbReference type="GeneID" id="114244345"/>
<keyword evidence="1" id="KW-0812">Transmembrane</keyword>
<dbReference type="RefSeq" id="XP_028031917.1">
    <property type="nucleotide sequence ID" value="XM_028176116.1"/>
</dbReference>
<protein>
    <submittedName>
        <fullName evidence="3">Uncharacterized protein LOC114244345</fullName>
    </submittedName>
</protein>
<keyword evidence="1" id="KW-0472">Membrane</keyword>
<proteinExistence type="predicted"/>
<dbReference type="AlphaFoldDB" id="A0A6J2JSJ8"/>
<evidence type="ECO:0000313" key="2">
    <source>
        <dbReference type="Proteomes" id="UP000504629"/>
    </source>
</evidence>
<accession>A0A6J2JSJ8</accession>
<dbReference type="Proteomes" id="UP000504629">
    <property type="component" value="Unplaced"/>
</dbReference>
<keyword evidence="1" id="KW-1133">Transmembrane helix</keyword>
<feature type="transmembrane region" description="Helical" evidence="1">
    <location>
        <begin position="61"/>
        <end position="81"/>
    </location>
</feature>